<evidence type="ECO:0000256" key="1">
    <source>
        <dbReference type="ARBA" id="ARBA00022801"/>
    </source>
</evidence>
<dbReference type="Pfam" id="PF04185">
    <property type="entry name" value="Phosphoesterase"/>
    <property type="match status" value="1"/>
</dbReference>
<dbReference type="Proteomes" id="UP000005222">
    <property type="component" value="Chromosome H"/>
</dbReference>
<keyword evidence="2" id="KW-0732">Signal</keyword>
<dbReference type="InterPro" id="IPR007312">
    <property type="entry name" value="Phosphoesterase"/>
</dbReference>
<proteinExistence type="predicted"/>
<dbReference type="eggNOG" id="ENOG502QPJ0">
    <property type="taxonomic scope" value="Eukaryota"/>
</dbReference>
<evidence type="ECO:0000313" key="5">
    <source>
        <dbReference type="Proteomes" id="UP000005222"/>
    </source>
</evidence>
<dbReference type="HOGENOM" id="CLU_008770_3_0_1"/>
<evidence type="ECO:0000313" key="4">
    <source>
        <dbReference type="EMBL" id="CCE81320.1"/>
    </source>
</evidence>
<dbReference type="InParanoid" id="G8YGK3"/>
<dbReference type="EMBL" id="FO082052">
    <property type="protein sequence ID" value="CCE81320.1"/>
    <property type="molecule type" value="Genomic_DNA"/>
</dbReference>
<reference evidence="5" key="2">
    <citation type="journal article" date="2012" name="G3 (Bethesda)">
        <title>Pichia sorbitophila, an interspecies yeast hybrid reveals early steps of genome resolution following polyploidization.</title>
        <authorList>
            <person name="Leh Louis V."/>
            <person name="Despons L."/>
            <person name="Friedrich A."/>
            <person name="Martin T."/>
            <person name="Durrens P."/>
            <person name="Casaregola S."/>
            <person name="Neuveglise C."/>
            <person name="Fairhead C."/>
            <person name="Marck C."/>
            <person name="Cruz J.A."/>
            <person name="Straub M.L."/>
            <person name="Kugler V."/>
            <person name="Sacerdot C."/>
            <person name="Uzunov Z."/>
            <person name="Thierry A."/>
            <person name="Weiss S."/>
            <person name="Bleykasten C."/>
            <person name="De Montigny J."/>
            <person name="Jacques N."/>
            <person name="Jung P."/>
            <person name="Lemaire M."/>
            <person name="Mallet S."/>
            <person name="Morel G."/>
            <person name="Richard G.F."/>
            <person name="Sarkar A."/>
            <person name="Savel G."/>
            <person name="Schacherer J."/>
            <person name="Seret M.L."/>
            <person name="Talla E."/>
            <person name="Samson G."/>
            <person name="Jubin C."/>
            <person name="Poulain J."/>
            <person name="Vacherie B."/>
            <person name="Barbe V."/>
            <person name="Pelletier E."/>
            <person name="Sherman D.J."/>
            <person name="Westhof E."/>
            <person name="Weissenbach J."/>
            <person name="Baret P.V."/>
            <person name="Wincker P."/>
            <person name="Gaillardin C."/>
            <person name="Dujon B."/>
            <person name="Souciet J.L."/>
        </authorList>
    </citation>
    <scope>NUCLEOTIDE SEQUENCE [LARGE SCALE GENOMIC DNA]</scope>
    <source>
        <strain evidence="5">ATCC MYA-4447 / BCRC 22081 / CBS 7064 / NBRC 10061 / NRRL Y-12695</strain>
    </source>
</reference>
<dbReference type="GO" id="GO:0042578">
    <property type="term" value="F:phosphoric ester hydrolase activity"/>
    <property type="evidence" value="ECO:0007669"/>
    <property type="project" value="UniProtKB-ARBA"/>
</dbReference>
<dbReference type="OrthoDB" id="5135119at2759"/>
<name>G8YGK3_PICSO</name>
<reference evidence="4" key="1">
    <citation type="submission" date="2011-10" db="EMBL/GenBank/DDBJ databases">
        <authorList>
            <person name="Genoscope - CEA"/>
        </authorList>
    </citation>
    <scope>NUCLEOTIDE SEQUENCE</scope>
</reference>
<evidence type="ECO:0000256" key="2">
    <source>
        <dbReference type="SAM" id="SignalP"/>
    </source>
</evidence>
<dbReference type="Gene3D" id="3.40.720.10">
    <property type="entry name" value="Alkaline Phosphatase, subunit A"/>
    <property type="match status" value="2"/>
</dbReference>
<dbReference type="CDD" id="cd16014">
    <property type="entry name" value="PLC"/>
    <property type="match status" value="1"/>
</dbReference>
<dbReference type="AlphaFoldDB" id="G8YGK3"/>
<gene>
    <name evidence="4" type="primary">Piso0_003674</name>
    <name evidence="3" type="ORF">GNLVRS01_PISO0G17518g</name>
    <name evidence="4" type="ORF">GNLVRS01_PISO0H17519g</name>
</gene>
<dbReference type="GO" id="GO:0019637">
    <property type="term" value="P:organophosphate metabolic process"/>
    <property type="evidence" value="ECO:0007669"/>
    <property type="project" value="UniProtKB-ARBA"/>
</dbReference>
<keyword evidence="1" id="KW-0378">Hydrolase</keyword>
<evidence type="ECO:0000313" key="3">
    <source>
        <dbReference type="EMBL" id="CCE80555.1"/>
    </source>
</evidence>
<keyword evidence="5" id="KW-1185">Reference proteome</keyword>
<dbReference type="PANTHER" id="PTHR31956">
    <property type="entry name" value="NON-SPECIFIC PHOSPHOLIPASE C4-RELATED"/>
    <property type="match status" value="1"/>
</dbReference>
<dbReference type="InterPro" id="IPR017850">
    <property type="entry name" value="Alkaline_phosphatase_core_sf"/>
</dbReference>
<organism evidence="4 5">
    <name type="scientific">Pichia sorbitophila (strain ATCC MYA-4447 / BCRC 22081 / CBS 7064 / NBRC 10061 / NRRL Y-12695)</name>
    <name type="common">Hybrid yeast</name>
    <dbReference type="NCBI Taxonomy" id="559304"/>
    <lineage>
        <taxon>Eukaryota</taxon>
        <taxon>Fungi</taxon>
        <taxon>Dikarya</taxon>
        <taxon>Ascomycota</taxon>
        <taxon>Saccharomycotina</taxon>
        <taxon>Pichiomycetes</taxon>
        <taxon>Debaryomycetaceae</taxon>
        <taxon>Millerozyma</taxon>
    </lineage>
</organism>
<sequence length="599" mass="67702">MLSKFIVSFVASGLFSLVFAGDLGDIKHVVLFMQENRAFDHYYGTMAGVRGFQDPNALKRKDNSTVWQQPTGKKESKYLLPFYLNEDKDYAESNQCSLFGSNDWTPNHKAWNNGTIDGWVTGNSPYSWSYFKRGDIPTHFSIVEGWTVADMYAESVIGPTCPNRVSWVTGTINVPGSPPGKGKGGPYIENYETPGCQKSSNGEEYSCFPLKWKTFPEYLEEAKIDWYVFQDKDNFDDDPFAWFQQYQNNTSSDIYKKGRSYSGLDDFYHRAANGSLPPVSYIVGPQELSEHPPWMPKDGAWLQQKVVEAVMKSPKYNETALLISYDETGGLGDHVPPFISPPGTKGEWFYDPEDLSNYVPSGPGFRVPFYVISPWTRGGKVYTAPSDHSSQILFLEQWIQKRYNKTIITEEVNPWRREHMANLVDMFDFENPDYSLPKIVDAETPKMSGGKYVGTTSCEAKYSDRQAKIPYGNQTLESALYTEKGYKQIRGNLTEGRYLAFKSRQTGKCLESSSNSSIQFGDCSKNYDSDKNLFIVEQVGNYFSSQFKLKTKSGSYLKNDKLTKDSSSATIFNIGFDPKKGYSIKGGNNLGNFDIFSVS</sequence>
<dbReference type="EMBL" id="FO082053">
    <property type="protein sequence ID" value="CCE80555.1"/>
    <property type="molecule type" value="Genomic_DNA"/>
</dbReference>
<feature type="chain" id="PRO_5007664924" evidence="2">
    <location>
        <begin position="21"/>
        <end position="599"/>
    </location>
</feature>
<dbReference type="STRING" id="559304.G8YGK3"/>
<protein>
    <submittedName>
        <fullName evidence="4">Piso0_003674 protein</fullName>
    </submittedName>
</protein>
<dbReference type="PANTHER" id="PTHR31956:SF1">
    <property type="entry name" value="NON-SPECIFIC PHOSPHOLIPASE C1"/>
    <property type="match status" value="1"/>
</dbReference>
<feature type="signal peptide" evidence="2">
    <location>
        <begin position="1"/>
        <end position="20"/>
    </location>
</feature>
<dbReference type="Proteomes" id="UP000005222">
    <property type="component" value="Chromosome G"/>
</dbReference>
<accession>G8YGK3</accession>